<dbReference type="RefSeq" id="WP_175374509.1">
    <property type="nucleotide sequence ID" value="NZ_JABWCS010000221.1"/>
</dbReference>
<keyword evidence="5" id="KW-1185">Reference proteome</keyword>
<dbReference type="EMBL" id="JABWCS010000221">
    <property type="protein sequence ID" value="NUU64160.1"/>
    <property type="molecule type" value="Genomic_DNA"/>
</dbReference>
<dbReference type="Pfam" id="PF13385">
    <property type="entry name" value="Laminin_G_3"/>
    <property type="match status" value="1"/>
</dbReference>
<dbReference type="Proteomes" id="UP000564806">
    <property type="component" value="Unassembled WGS sequence"/>
</dbReference>
<organism evidence="4 5">
    <name type="scientific">Paenibacillus agri</name>
    <dbReference type="NCBI Taxonomy" id="2744309"/>
    <lineage>
        <taxon>Bacteria</taxon>
        <taxon>Bacillati</taxon>
        <taxon>Bacillota</taxon>
        <taxon>Bacilli</taxon>
        <taxon>Bacillales</taxon>
        <taxon>Paenibacillaceae</taxon>
        <taxon>Paenibacillus</taxon>
    </lineage>
</organism>
<dbReference type="InterPro" id="IPR001119">
    <property type="entry name" value="SLH_dom"/>
</dbReference>
<feature type="compositionally biased region" description="Pro residues" evidence="1">
    <location>
        <begin position="1089"/>
        <end position="1103"/>
    </location>
</feature>
<evidence type="ECO:0000256" key="1">
    <source>
        <dbReference type="SAM" id="MobiDB-lite"/>
    </source>
</evidence>
<feature type="chain" id="PRO_5039631014" evidence="2">
    <location>
        <begin position="28"/>
        <end position="1305"/>
    </location>
</feature>
<feature type="domain" description="SLH" evidence="3">
    <location>
        <begin position="1193"/>
        <end position="1246"/>
    </location>
</feature>
<dbReference type="SUPFAM" id="SSF49313">
    <property type="entry name" value="Cadherin-like"/>
    <property type="match status" value="1"/>
</dbReference>
<dbReference type="PANTHER" id="PTHR43308:SF5">
    <property type="entry name" value="S-LAYER PROTEIN _ PEPTIDOGLYCAN ENDO-BETA-N-ACETYLGLUCOSAMINIDASE"/>
    <property type="match status" value="1"/>
</dbReference>
<evidence type="ECO:0000313" key="5">
    <source>
        <dbReference type="Proteomes" id="UP000564806"/>
    </source>
</evidence>
<feature type="domain" description="SLH" evidence="3">
    <location>
        <begin position="1128"/>
        <end position="1191"/>
    </location>
</feature>
<dbReference type="NCBIfam" id="NF012211">
    <property type="entry name" value="tand_rpt_95"/>
    <property type="match status" value="4"/>
</dbReference>
<dbReference type="InterPro" id="IPR051465">
    <property type="entry name" value="Cell_Envelope_Struct_Comp"/>
</dbReference>
<sequence length="1305" mass="142861">MMSLLKKASMVLCSLAILLPITLSPLAGSTVQKAQAATERTFKIAVLPDTQMYSRYKPEIFDAQTDWIKKFQYSENIVFTTHLGDIVDRSTQEYEWKNADKSMKTLDDAKIPYGYTTGNHDIADWLDDDSRDDNDRYNQFFNQYFKPASRMGSNPGFGATSPKGYSSYYTFQGAGKTFLVLFIDWRAGSDTLKWANQVLHDHPNYPTILVTHQLLNIDSDGKTAVMTDNGQFLWDQLIKGNDQIFLTLNGHHHGSAQMIKKNDSGHDVLMSVIDYQGYYMGGNGIMRTLEFNLDAGTISAKTFSPWVMNLPADQRDATYDIEELTDPNNKFTVNMDFKDRFKGIWDEQNNAPQATDVFYNTADGKTLSAKLKATDKDADALTYSIVSPPTKGTVKLTDAATGSFLYTPAAGMTGTDTFTFKVNDGFVDSNVGTATINIRDASAGNGEVAHWRFEKPADGSFNVKDISGNGNDLYRVDLMTRDVPDIDMKWSDDKSPFSKSNGSLEISSYGKKPEELSYLRTSDDAMLNKMTFQNGYTIEAYFRIAKNFDASKNGWMGILGRGGTGAEAGKTDGDKEEPIATLSISTLKEVQWAAYPTNLNGLKTNWSGETFFDWVHVAIVNDTHSTKMYINGSPVLRNDEGESGEPLGLATAMRNGKYVPWIVGAYAYDNVFEKGFNGGINEIRITDHALDHSEFLMNENEIPVSNDMTVETNQNKEYNGILSATDTDMNPLSYEIMDKPANGLVTVDKQTGKFVYIPNRDYNGSDQFTYRAYDGKAYSNIARVSITVIKNNPPVVHDISLATAPGKPLNGMLKADDADGDMLTFKLLKQPSKGTIQFIDPSTGAFQYIPDNGQTGPDYFIYNATDGKNESAEAAVIVQIGDSAVGSGDWKASNLEYSVRQGQTLTATVSDAVYKEDHDKIKHVKLLKLPEKGHVTVTEGSNGAFEYKPDAGKSGIDVFTFQISDETRTTNEAYVFVHIEPNSAPVASNVQLQTTVNNAVDGHMNARDMESDALVYRIIDQPKYGLLTVTDATYGAFKYVPNSGFTGTDTFTYQANDGVSDSNIAVVSIDVSAPPSNNGNNSGGGISPAPTPTPAATPQPTATPTPSVEQLKPTPSPQKPAEGNVPTTGSVTFNDLSKHWAKEAVDKLSKLNIVSGYPDGSFKPEREMTRAEFAALIVKALKLKEDNGPSFQDMNGHWADAMVRTAAKAGIIEGVSASSFAPELKITREQMAVIIARALNMTTGNEGTLNFTDKANISPWAVVSLKALASRGIIQGYADGSFRPDKPVSRAEAATVIVKMLDMQD</sequence>
<feature type="domain" description="SLH" evidence="3">
    <location>
        <begin position="1248"/>
        <end position="1305"/>
    </location>
</feature>
<feature type="region of interest" description="Disordered" evidence="1">
    <location>
        <begin position="1070"/>
        <end position="1130"/>
    </location>
</feature>
<gene>
    <name evidence="4" type="ORF">HPT30_27800</name>
</gene>
<dbReference type="Pfam" id="PF00395">
    <property type="entry name" value="SLH"/>
    <property type="match status" value="3"/>
</dbReference>
<dbReference type="SUPFAM" id="SSF49899">
    <property type="entry name" value="Concanavalin A-like lectins/glucanases"/>
    <property type="match status" value="1"/>
</dbReference>
<comment type="caution">
    <text evidence="4">The sequence shown here is derived from an EMBL/GenBank/DDBJ whole genome shotgun (WGS) entry which is preliminary data.</text>
</comment>
<dbReference type="InterPro" id="IPR013320">
    <property type="entry name" value="ConA-like_dom_sf"/>
</dbReference>
<evidence type="ECO:0000259" key="3">
    <source>
        <dbReference type="PROSITE" id="PS51272"/>
    </source>
</evidence>
<protein>
    <submittedName>
        <fullName evidence="4">Tandem-95 repeat protein</fullName>
    </submittedName>
</protein>
<keyword evidence="2" id="KW-0732">Signal</keyword>
<dbReference type="GO" id="GO:0005509">
    <property type="term" value="F:calcium ion binding"/>
    <property type="evidence" value="ECO:0007669"/>
    <property type="project" value="InterPro"/>
</dbReference>
<dbReference type="Pfam" id="PF17963">
    <property type="entry name" value="Big_9"/>
    <property type="match status" value="5"/>
</dbReference>
<dbReference type="InterPro" id="IPR015919">
    <property type="entry name" value="Cadherin-like_sf"/>
</dbReference>
<reference evidence="4" key="1">
    <citation type="submission" date="2020-06" db="EMBL/GenBank/DDBJ databases">
        <title>Paenibacillus sp. nov., isolated from soil.</title>
        <authorList>
            <person name="Seo Y.L."/>
        </authorList>
    </citation>
    <scope>NUCLEOTIDE SEQUENCE [LARGE SCALE GENOMIC DNA]</scope>
    <source>
        <strain evidence="4">JW14</strain>
    </source>
</reference>
<feature type="signal peptide" evidence="2">
    <location>
        <begin position="1"/>
        <end position="27"/>
    </location>
</feature>
<proteinExistence type="predicted"/>
<dbReference type="Gene3D" id="2.60.40.3440">
    <property type="match status" value="5"/>
</dbReference>
<evidence type="ECO:0000256" key="2">
    <source>
        <dbReference type="SAM" id="SignalP"/>
    </source>
</evidence>
<dbReference type="SUPFAM" id="SSF56300">
    <property type="entry name" value="Metallo-dependent phosphatases"/>
    <property type="match status" value="1"/>
</dbReference>
<accession>A0A850EW55</accession>
<dbReference type="GO" id="GO:0016020">
    <property type="term" value="C:membrane"/>
    <property type="evidence" value="ECO:0007669"/>
    <property type="project" value="InterPro"/>
</dbReference>
<dbReference type="Pfam" id="PF00149">
    <property type="entry name" value="Metallophos"/>
    <property type="match status" value="1"/>
</dbReference>
<name>A0A850EW55_9BACL</name>
<dbReference type="GO" id="GO:0016787">
    <property type="term" value="F:hydrolase activity"/>
    <property type="evidence" value="ECO:0007669"/>
    <property type="project" value="InterPro"/>
</dbReference>
<dbReference type="PANTHER" id="PTHR43308">
    <property type="entry name" value="OUTER MEMBRANE PROTEIN ALPHA-RELATED"/>
    <property type="match status" value="1"/>
</dbReference>
<evidence type="ECO:0000313" key="4">
    <source>
        <dbReference type="EMBL" id="NUU64160.1"/>
    </source>
</evidence>
<dbReference type="InterPro" id="IPR004843">
    <property type="entry name" value="Calcineurin-like_PHP"/>
</dbReference>
<dbReference type="Gene3D" id="3.60.21.10">
    <property type="match status" value="1"/>
</dbReference>
<dbReference type="InterPro" id="IPR029052">
    <property type="entry name" value="Metallo-depent_PP-like"/>
</dbReference>
<dbReference type="PROSITE" id="PS51272">
    <property type="entry name" value="SLH"/>
    <property type="match status" value="3"/>
</dbReference>